<organism evidence="3 4">
    <name type="scientific">Dactylosporangium vinaceum</name>
    <dbReference type="NCBI Taxonomy" id="53362"/>
    <lineage>
        <taxon>Bacteria</taxon>
        <taxon>Bacillati</taxon>
        <taxon>Actinomycetota</taxon>
        <taxon>Actinomycetes</taxon>
        <taxon>Micromonosporales</taxon>
        <taxon>Micromonosporaceae</taxon>
        <taxon>Dactylosporangium</taxon>
    </lineage>
</organism>
<dbReference type="RefSeq" id="WP_223101979.1">
    <property type="nucleotide sequence ID" value="NZ_CP061913.1"/>
</dbReference>
<accession>A0ABV5LYJ5</accession>
<reference evidence="3 4" key="1">
    <citation type="submission" date="2024-09" db="EMBL/GenBank/DDBJ databases">
        <authorList>
            <person name="Sun Q."/>
            <person name="Mori K."/>
        </authorList>
    </citation>
    <scope>NUCLEOTIDE SEQUENCE [LARGE SCALE GENOMIC DNA]</scope>
    <source>
        <strain evidence="3 4">JCM 3307</strain>
    </source>
</reference>
<dbReference type="Pfam" id="PF13399">
    <property type="entry name" value="LytR_C"/>
    <property type="match status" value="1"/>
</dbReference>
<comment type="caution">
    <text evidence="3">The sequence shown here is derived from an EMBL/GenBank/DDBJ whole genome shotgun (WGS) entry which is preliminary data.</text>
</comment>
<gene>
    <name evidence="3" type="ORF">ACFFTR_01125</name>
</gene>
<dbReference type="Proteomes" id="UP001589608">
    <property type="component" value="Unassembled WGS sequence"/>
</dbReference>
<keyword evidence="1" id="KW-0472">Membrane</keyword>
<protein>
    <submittedName>
        <fullName evidence="3">LytR C-terminal domain-containing protein</fullName>
    </submittedName>
</protein>
<dbReference type="InterPro" id="IPR027381">
    <property type="entry name" value="LytR/CpsA/Psr_C"/>
</dbReference>
<evidence type="ECO:0000259" key="2">
    <source>
        <dbReference type="Pfam" id="PF13399"/>
    </source>
</evidence>
<keyword evidence="1" id="KW-0812">Transmembrane</keyword>
<proteinExistence type="predicted"/>
<feature type="transmembrane region" description="Helical" evidence="1">
    <location>
        <begin position="6"/>
        <end position="28"/>
    </location>
</feature>
<sequence length="182" mass="19020">MSFARVRALAVVGVLIVAAAIFVIVAVVKDHQGGPAAEGGKCPEGSVLADAKLPRQQDVKVTIFNATSRSGAGSDVANDLLSRQFKEAKVVTAAPNPPVNKPGDEVAVIRYGPATVGAAWLVRAYFLNRATAEFDKARQDDKVEIILGGKFKQLPTTTEVNQAIAALGNPELPPGTCAKDDS</sequence>
<name>A0ABV5LYJ5_9ACTN</name>
<keyword evidence="1" id="KW-1133">Transmembrane helix</keyword>
<evidence type="ECO:0000313" key="4">
    <source>
        <dbReference type="Proteomes" id="UP001589608"/>
    </source>
</evidence>
<evidence type="ECO:0000256" key="1">
    <source>
        <dbReference type="SAM" id="Phobius"/>
    </source>
</evidence>
<keyword evidence="4" id="KW-1185">Reference proteome</keyword>
<evidence type="ECO:0000313" key="3">
    <source>
        <dbReference type="EMBL" id="MFB9441684.1"/>
    </source>
</evidence>
<feature type="domain" description="LytR/CpsA/Psr regulator C-terminal" evidence="2">
    <location>
        <begin position="58"/>
        <end position="151"/>
    </location>
</feature>
<dbReference type="EMBL" id="JBHMCA010000006">
    <property type="protein sequence ID" value="MFB9441684.1"/>
    <property type="molecule type" value="Genomic_DNA"/>
</dbReference>